<protein>
    <recommendedName>
        <fullName evidence="4">SGNH/GDSL hydrolase family protein</fullName>
    </recommendedName>
</protein>
<accession>A0A7C9RAR9</accession>
<keyword evidence="1" id="KW-0732">Signal</keyword>
<dbReference type="InterPro" id="IPR037460">
    <property type="entry name" value="SEST-like"/>
</dbReference>
<dbReference type="SUPFAM" id="SSF52266">
    <property type="entry name" value="SGNH hydrolase"/>
    <property type="match status" value="1"/>
</dbReference>
<dbReference type="Gene3D" id="3.40.50.1110">
    <property type="entry name" value="SGNH hydrolase"/>
    <property type="match status" value="1"/>
</dbReference>
<dbReference type="PANTHER" id="PTHR37981">
    <property type="entry name" value="LIPASE 2"/>
    <property type="match status" value="1"/>
</dbReference>
<dbReference type="EMBL" id="JAAKZG010000015">
    <property type="protein sequence ID" value="NGN44414.1"/>
    <property type="molecule type" value="Genomic_DNA"/>
</dbReference>
<feature type="signal peptide" evidence="1">
    <location>
        <begin position="1"/>
        <end position="19"/>
    </location>
</feature>
<dbReference type="Proteomes" id="UP000481252">
    <property type="component" value="Unassembled WGS sequence"/>
</dbReference>
<proteinExistence type="predicted"/>
<evidence type="ECO:0008006" key="4">
    <source>
        <dbReference type="Google" id="ProtNLM"/>
    </source>
</evidence>
<comment type="caution">
    <text evidence="2">The sequence shown here is derived from an EMBL/GenBank/DDBJ whole genome shotgun (WGS) entry which is preliminary data.</text>
</comment>
<dbReference type="RefSeq" id="WP_165120798.1">
    <property type="nucleotide sequence ID" value="NZ_JAAKZG010000015.1"/>
</dbReference>
<evidence type="ECO:0000313" key="3">
    <source>
        <dbReference type="Proteomes" id="UP000481252"/>
    </source>
</evidence>
<dbReference type="InterPro" id="IPR036514">
    <property type="entry name" value="SGNH_hydro_sf"/>
</dbReference>
<sequence length="720" mass="80324">MLRLVFIALLFSISTVVYAAPAIDWRVEHPFRYFLETRDFDMQREAMADVMAANGGALSATAVSDLERSLNDPRWLREWYRQDSTLYANPRSAGRPERGWAHHINRRRATCWDSRQQWHSSCASDTFGTSLRTDYVRPQRHTVVLKLTEPPSGQCKWQAARAIFIDGNALVTATEKPCAADVETRVPFEPDVPEAQRGVAVTVQLPDGTTVSHEPIWVRDRLVVGMGDSYSSGEGNPDTPVEIDRFSRRAGLNISYLYDPDAQAIRSNAAYSLPVRYQNGPAGWLDRKCHRSAYSYHLRTALEIALSDVKHSAVTFLGFACSGAELTEGFLFPYAGVETVEPSYFTAGGRLRRDMPQVDRLMVELCSDDLMRRLARRTISLDPPVTAPNDRPVRSVSLLDCPSGKFLRPVDLLIVSIGGNDIGFTPLIVDTLTKTRPPYANLNTEIRARAQGNDLIRLAARLTKAHGIDRAQERARELPARFAALRKALAPIPIVKGDAGKPNIVLTAFPKVEFNENGRLCGESDPRERLEGFNVGGVLSIDVPELRLVSRFANEVLYPATRDAARAGNWYFIDAHREPFAKHGICAQKRDANGNVSAAENLMLPYYHFASPVNRWSDFEPFAENRETGFNRLRDTRAYAPRERWFRTLNDICLFVQYKANGSPPPTGQWGLLDLIEACLGGPFHPTAEGHAHIADAVFNTAKQILKLPAPNVADLRSGL</sequence>
<evidence type="ECO:0000256" key="1">
    <source>
        <dbReference type="SAM" id="SignalP"/>
    </source>
</evidence>
<reference evidence="2 3" key="1">
    <citation type="submission" date="2020-02" db="EMBL/GenBank/DDBJ databases">
        <title>Genome sequence of the type strain CGMCC 1.15528 of Mesorhizobium zhangyense.</title>
        <authorList>
            <person name="Gao J."/>
            <person name="Sun J."/>
        </authorList>
    </citation>
    <scope>NUCLEOTIDE SEQUENCE [LARGE SCALE GENOMIC DNA]</scope>
    <source>
        <strain evidence="2 3">CGMCC 1.15528</strain>
    </source>
</reference>
<keyword evidence="3" id="KW-1185">Reference proteome</keyword>
<gene>
    <name evidence="2" type="ORF">G6N74_25405</name>
</gene>
<evidence type="ECO:0000313" key="2">
    <source>
        <dbReference type="EMBL" id="NGN44414.1"/>
    </source>
</evidence>
<dbReference type="GO" id="GO:0016788">
    <property type="term" value="F:hydrolase activity, acting on ester bonds"/>
    <property type="evidence" value="ECO:0007669"/>
    <property type="project" value="InterPro"/>
</dbReference>
<feature type="chain" id="PRO_5028826449" description="SGNH/GDSL hydrolase family protein" evidence="1">
    <location>
        <begin position="20"/>
        <end position="720"/>
    </location>
</feature>
<organism evidence="2 3">
    <name type="scientific">Mesorhizobium zhangyense</name>
    <dbReference type="NCBI Taxonomy" id="1776730"/>
    <lineage>
        <taxon>Bacteria</taxon>
        <taxon>Pseudomonadati</taxon>
        <taxon>Pseudomonadota</taxon>
        <taxon>Alphaproteobacteria</taxon>
        <taxon>Hyphomicrobiales</taxon>
        <taxon>Phyllobacteriaceae</taxon>
        <taxon>Mesorhizobium</taxon>
    </lineage>
</organism>
<name>A0A7C9RAR9_9HYPH</name>
<dbReference type="PANTHER" id="PTHR37981:SF1">
    <property type="entry name" value="SGNH HYDROLASE-TYPE ESTERASE DOMAIN-CONTAINING PROTEIN"/>
    <property type="match status" value="1"/>
</dbReference>
<dbReference type="AlphaFoldDB" id="A0A7C9RAR9"/>
<dbReference type="GO" id="GO:0006629">
    <property type="term" value="P:lipid metabolic process"/>
    <property type="evidence" value="ECO:0007669"/>
    <property type="project" value="TreeGrafter"/>
</dbReference>